<comment type="caution">
    <text evidence="1">The sequence shown here is derived from an EMBL/GenBank/DDBJ whole genome shotgun (WGS) entry which is preliminary data.</text>
</comment>
<gene>
    <name evidence="1" type="ORF">nbrc107696_06460</name>
</gene>
<protein>
    <submittedName>
        <fullName evidence="1">Uncharacterized protein</fullName>
    </submittedName>
</protein>
<dbReference type="RefSeq" id="WP_161894126.1">
    <property type="nucleotide sequence ID" value="NZ_BJOV01000002.1"/>
</dbReference>
<evidence type="ECO:0000313" key="2">
    <source>
        <dbReference type="Proteomes" id="UP000444960"/>
    </source>
</evidence>
<dbReference type="Proteomes" id="UP000444960">
    <property type="component" value="Unassembled WGS sequence"/>
</dbReference>
<evidence type="ECO:0000313" key="1">
    <source>
        <dbReference type="EMBL" id="GEE00200.1"/>
    </source>
</evidence>
<keyword evidence="2" id="KW-1185">Reference proteome</keyword>
<accession>A0A7I9V585</accession>
<organism evidence="1 2">
    <name type="scientific">Gordonia spumicola</name>
    <dbReference type="NCBI Taxonomy" id="589161"/>
    <lineage>
        <taxon>Bacteria</taxon>
        <taxon>Bacillati</taxon>
        <taxon>Actinomycetota</taxon>
        <taxon>Actinomycetes</taxon>
        <taxon>Mycobacteriales</taxon>
        <taxon>Gordoniaceae</taxon>
        <taxon>Gordonia</taxon>
    </lineage>
</organism>
<reference evidence="2" key="1">
    <citation type="submission" date="2019-06" db="EMBL/GenBank/DDBJ databases">
        <title>Gordonia isolated from sludge of a wastewater treatment plant.</title>
        <authorList>
            <person name="Tamura T."/>
            <person name="Aoyama K."/>
            <person name="Kang Y."/>
            <person name="Saito S."/>
            <person name="Akiyama N."/>
            <person name="Yazawa K."/>
            <person name="Gonoi T."/>
            <person name="Mikami Y."/>
        </authorList>
    </citation>
    <scope>NUCLEOTIDE SEQUENCE [LARGE SCALE GENOMIC DNA]</scope>
    <source>
        <strain evidence="2">NBRC 107696</strain>
    </source>
</reference>
<dbReference type="EMBL" id="BJOV01000002">
    <property type="protein sequence ID" value="GEE00200.1"/>
    <property type="molecule type" value="Genomic_DNA"/>
</dbReference>
<name>A0A7I9V585_9ACTN</name>
<dbReference type="AlphaFoldDB" id="A0A7I9V585"/>
<sequence length="67" mass="7230">MTDEDVRDFIRDPERDEGDLITDFVIVSGFIRPDGTDGIIITTSQSAPSYTVRGLLASAIDSIAARG</sequence>
<proteinExistence type="predicted"/>